<protein>
    <submittedName>
        <fullName evidence="1">Uncharacterized protein</fullName>
    </submittedName>
</protein>
<dbReference type="eggNOG" id="ENOG50325I2">
    <property type="taxonomic scope" value="Bacteria"/>
</dbReference>
<dbReference type="RefSeq" id="WP_015390879.1">
    <property type="nucleotide sequence ID" value="NC_020291.1"/>
</dbReference>
<dbReference type="KEGG" id="csr:Cspa_c07760"/>
<reference evidence="1" key="1">
    <citation type="submission" date="2013-02" db="EMBL/GenBank/DDBJ databases">
        <title>Genome sequence of Clostridium saccharoperbutylacetonicum N1-4(HMT).</title>
        <authorList>
            <person name="Poehlein A."/>
            <person name="Daniel R."/>
        </authorList>
    </citation>
    <scope>NUCLEOTIDE SEQUENCE [LARGE SCALE GENOMIC DNA]</scope>
    <source>
        <strain evidence="1">N1-4</strain>
    </source>
</reference>
<evidence type="ECO:0000313" key="2">
    <source>
        <dbReference type="Proteomes" id="UP000011728"/>
    </source>
</evidence>
<dbReference type="Proteomes" id="UP000011728">
    <property type="component" value="Chromosome"/>
</dbReference>
<keyword evidence="2" id="KW-1185">Reference proteome</keyword>
<dbReference type="PATRIC" id="fig|931276.5.peg.729"/>
<accession>M1MDT6</accession>
<proteinExistence type="predicted"/>
<evidence type="ECO:0000313" key="1">
    <source>
        <dbReference type="EMBL" id="AGF54553.1"/>
    </source>
</evidence>
<organism evidence="1 2">
    <name type="scientific">Clostridium saccharoperbutylacetonicum N1-4(HMT)</name>
    <dbReference type="NCBI Taxonomy" id="931276"/>
    <lineage>
        <taxon>Bacteria</taxon>
        <taxon>Bacillati</taxon>
        <taxon>Bacillota</taxon>
        <taxon>Clostridia</taxon>
        <taxon>Eubacteriales</taxon>
        <taxon>Clostridiaceae</taxon>
        <taxon>Clostridium</taxon>
    </lineage>
</organism>
<dbReference type="STRING" id="36745.CLSAP_08140"/>
<gene>
    <name evidence="1" type="ORF">Cspa_c07760</name>
</gene>
<dbReference type="EMBL" id="CP004121">
    <property type="protein sequence ID" value="AGF54553.1"/>
    <property type="molecule type" value="Genomic_DNA"/>
</dbReference>
<dbReference type="HOGENOM" id="CLU_2952069_0_0_9"/>
<name>M1MDT6_9CLOT</name>
<dbReference type="AlphaFoldDB" id="M1MDT6"/>
<dbReference type="OrthoDB" id="1937359at2"/>
<sequence length="72" mass="8183">MTKMQEVLGKILKNRIESELVKDKAEQNFATIKETMDIFLAGDKIAADQYEEFTNLIKPSDNTTDNSETKIS</sequence>